<feature type="non-terminal residue" evidence="1">
    <location>
        <position position="1"/>
    </location>
</feature>
<dbReference type="Proteomes" id="UP000257109">
    <property type="component" value="Unassembled WGS sequence"/>
</dbReference>
<dbReference type="InterPro" id="IPR043128">
    <property type="entry name" value="Rev_trsase/Diguanyl_cyclase"/>
</dbReference>
<name>A0A371G065_MUCPR</name>
<reference evidence="1" key="1">
    <citation type="submission" date="2018-05" db="EMBL/GenBank/DDBJ databases">
        <title>Draft genome of Mucuna pruriens seed.</title>
        <authorList>
            <person name="Nnadi N.E."/>
            <person name="Vos R."/>
            <person name="Hasami M.H."/>
            <person name="Devisetty U.K."/>
            <person name="Aguiy J.C."/>
        </authorList>
    </citation>
    <scope>NUCLEOTIDE SEQUENCE [LARGE SCALE GENOMIC DNA]</scope>
    <source>
        <strain evidence="1">JCA_2017</strain>
    </source>
</reference>
<accession>A0A371G065</accession>
<dbReference type="InterPro" id="IPR043502">
    <property type="entry name" value="DNA/RNA_pol_sf"/>
</dbReference>
<dbReference type="Gene3D" id="3.30.70.270">
    <property type="match status" value="1"/>
</dbReference>
<proteinExistence type="predicted"/>
<dbReference type="AlphaFoldDB" id="A0A371G065"/>
<comment type="caution">
    <text evidence="1">The sequence shown here is derived from an EMBL/GenBank/DDBJ whole genome shotgun (WGS) entry which is preliminary data.</text>
</comment>
<gene>
    <name evidence="1" type="ORF">CR513_35072</name>
</gene>
<evidence type="ECO:0000313" key="1">
    <source>
        <dbReference type="EMBL" id="RDX83949.1"/>
    </source>
</evidence>
<protein>
    <submittedName>
        <fullName evidence="1">Mitochondrial protein</fullName>
    </submittedName>
</protein>
<dbReference type="PANTHER" id="PTHR37984">
    <property type="entry name" value="PROTEIN CBG26694"/>
    <property type="match status" value="1"/>
</dbReference>
<dbReference type="SUPFAM" id="SSF56672">
    <property type="entry name" value="DNA/RNA polymerases"/>
    <property type="match status" value="1"/>
</dbReference>
<dbReference type="EMBL" id="QJKJ01007194">
    <property type="protein sequence ID" value="RDX83949.1"/>
    <property type="molecule type" value="Genomic_DNA"/>
</dbReference>
<organism evidence="1 2">
    <name type="scientific">Mucuna pruriens</name>
    <name type="common">Velvet bean</name>
    <name type="synonym">Dolichos pruriens</name>
    <dbReference type="NCBI Taxonomy" id="157652"/>
    <lineage>
        <taxon>Eukaryota</taxon>
        <taxon>Viridiplantae</taxon>
        <taxon>Streptophyta</taxon>
        <taxon>Embryophyta</taxon>
        <taxon>Tracheophyta</taxon>
        <taxon>Spermatophyta</taxon>
        <taxon>Magnoliopsida</taxon>
        <taxon>eudicotyledons</taxon>
        <taxon>Gunneridae</taxon>
        <taxon>Pentapetalae</taxon>
        <taxon>rosids</taxon>
        <taxon>fabids</taxon>
        <taxon>Fabales</taxon>
        <taxon>Fabaceae</taxon>
        <taxon>Papilionoideae</taxon>
        <taxon>50 kb inversion clade</taxon>
        <taxon>NPAAA clade</taxon>
        <taxon>indigoferoid/millettioid clade</taxon>
        <taxon>Phaseoleae</taxon>
        <taxon>Mucuna</taxon>
    </lineage>
</organism>
<dbReference type="PANTHER" id="PTHR37984:SF5">
    <property type="entry name" value="PROTEIN NYNRIN-LIKE"/>
    <property type="match status" value="1"/>
</dbReference>
<evidence type="ECO:0000313" key="2">
    <source>
        <dbReference type="Proteomes" id="UP000257109"/>
    </source>
</evidence>
<sequence>MQFWKNISGILGPNYFFLKGLQWIKRRKCSFGKILVGYFTLFLFEGDAMDQEKIKSVIQWPIPKSIKEGLNGYYRKLVKDYGKIARPLTNLLKKGGFLWIENQKTTNALGCGIGAVLIQEARPISYFSKALSAQTLLGRKFVVYTDQKSLRHLLKQRVTTQNQQDWIAKLFGYQLILFISPRKKTKLLMLYLGWWRIGNISHLESRSFYFGPNNNILLLTSPCHQIPSKKQTITRGGYPICDY</sequence>
<keyword evidence="2" id="KW-1185">Reference proteome</keyword>
<dbReference type="OrthoDB" id="1931077at2759"/>
<dbReference type="InterPro" id="IPR050951">
    <property type="entry name" value="Retrovirus_Pol_polyprotein"/>
</dbReference>